<reference evidence="1 2" key="1">
    <citation type="submission" date="2017-09" db="EMBL/GenBank/DDBJ databases">
        <authorList>
            <consortium name="International Durum Wheat Genome Sequencing Consortium (IDWGSC)"/>
            <person name="Milanesi L."/>
        </authorList>
    </citation>
    <scope>NUCLEOTIDE SEQUENCE [LARGE SCALE GENOMIC DNA]</scope>
    <source>
        <strain evidence="2">cv. Svevo</strain>
    </source>
</reference>
<keyword evidence="2" id="KW-1185">Reference proteome</keyword>
<organism evidence="1 2">
    <name type="scientific">Triticum turgidum subsp. durum</name>
    <name type="common">Durum wheat</name>
    <name type="synonym">Triticum durum</name>
    <dbReference type="NCBI Taxonomy" id="4567"/>
    <lineage>
        <taxon>Eukaryota</taxon>
        <taxon>Viridiplantae</taxon>
        <taxon>Streptophyta</taxon>
        <taxon>Embryophyta</taxon>
        <taxon>Tracheophyta</taxon>
        <taxon>Spermatophyta</taxon>
        <taxon>Magnoliopsida</taxon>
        <taxon>Liliopsida</taxon>
        <taxon>Poales</taxon>
        <taxon>Poaceae</taxon>
        <taxon>BOP clade</taxon>
        <taxon>Pooideae</taxon>
        <taxon>Triticodae</taxon>
        <taxon>Triticeae</taxon>
        <taxon>Triticinae</taxon>
        <taxon>Triticum</taxon>
    </lineage>
</organism>
<sequence>MCHQIQLQATRQAMIEYHVQGVRPLTYGHKRYSVMRIRILMIVQSLRIKRGINAPVEVVLKSWLSVDLLLMLTTCHGVSPVTYRYERYSVMRIGEINDHSVIADLKGDIKAANGASAPL</sequence>
<dbReference type="AlphaFoldDB" id="A0A9R0T1M7"/>
<name>A0A9R0T1M7_TRITD</name>
<dbReference type="Gramene" id="TRITD4Bv1G095630.2">
    <property type="protein sequence ID" value="TRITD4Bv1G095630.2"/>
    <property type="gene ID" value="TRITD4Bv1G095630"/>
</dbReference>
<proteinExistence type="predicted"/>
<dbReference type="Proteomes" id="UP000324705">
    <property type="component" value="Chromosome 4B"/>
</dbReference>
<accession>A0A9R0T1M7</accession>
<gene>
    <name evidence="1" type="ORF">TRITD_4Bv1G095630</name>
</gene>
<evidence type="ECO:0000313" key="1">
    <source>
        <dbReference type="EMBL" id="VAI05493.1"/>
    </source>
</evidence>
<evidence type="ECO:0000313" key="2">
    <source>
        <dbReference type="Proteomes" id="UP000324705"/>
    </source>
</evidence>
<dbReference type="EMBL" id="LT934118">
    <property type="protein sequence ID" value="VAI05493.1"/>
    <property type="molecule type" value="Genomic_DNA"/>
</dbReference>
<protein>
    <submittedName>
        <fullName evidence="1">Uncharacterized protein</fullName>
    </submittedName>
</protein>